<feature type="domain" description="Activator of Hsp90 ATPase homologue 1/2-like C-terminal" evidence="2">
    <location>
        <begin position="29"/>
        <end position="163"/>
    </location>
</feature>
<name>A0A3A4BBD1_9ACTN</name>
<dbReference type="EMBL" id="QZEY01000001">
    <property type="protein sequence ID" value="RJL35406.1"/>
    <property type="molecule type" value="Genomic_DNA"/>
</dbReference>
<evidence type="ECO:0000313" key="4">
    <source>
        <dbReference type="Proteomes" id="UP000265768"/>
    </source>
</evidence>
<evidence type="ECO:0000313" key="3">
    <source>
        <dbReference type="EMBL" id="RJL35406.1"/>
    </source>
</evidence>
<gene>
    <name evidence="3" type="ORF">D5H75_00900</name>
</gene>
<dbReference type="Proteomes" id="UP000265768">
    <property type="component" value="Unassembled WGS sequence"/>
</dbReference>
<comment type="caution">
    <text evidence="3">The sequence shown here is derived from an EMBL/GenBank/DDBJ whole genome shotgun (WGS) entry which is preliminary data.</text>
</comment>
<evidence type="ECO:0000256" key="1">
    <source>
        <dbReference type="ARBA" id="ARBA00006817"/>
    </source>
</evidence>
<dbReference type="AlphaFoldDB" id="A0A3A4BBD1"/>
<protein>
    <submittedName>
        <fullName evidence="3">ATPase</fullName>
    </submittedName>
</protein>
<dbReference type="InterPro" id="IPR023393">
    <property type="entry name" value="START-like_dom_sf"/>
</dbReference>
<reference evidence="3 4" key="1">
    <citation type="submission" date="2018-09" db="EMBL/GenBank/DDBJ databases">
        <title>YIM 75507 draft genome.</title>
        <authorList>
            <person name="Tang S."/>
            <person name="Feng Y."/>
        </authorList>
    </citation>
    <scope>NUCLEOTIDE SEQUENCE [LARGE SCALE GENOMIC DNA]</scope>
    <source>
        <strain evidence="3 4">YIM 75507</strain>
    </source>
</reference>
<dbReference type="CDD" id="cd07826">
    <property type="entry name" value="SRPBCC_CalC_Aha1-like_9"/>
    <property type="match status" value="1"/>
</dbReference>
<evidence type="ECO:0000259" key="2">
    <source>
        <dbReference type="Pfam" id="PF08327"/>
    </source>
</evidence>
<dbReference type="InterPro" id="IPR013538">
    <property type="entry name" value="ASHA1/2-like_C"/>
</dbReference>
<proteinExistence type="inferred from homology"/>
<sequence length="168" mass="18655">MTSTTNGGGNAIVTLPADDQILITREFAAPRHLVYRAWTTPELVKRWWAGQRGKMTSVEIDLRVGGRWRYVMDVNEGGEVAFHGEYREIVPGERIVYTETLDMPGVPDGPGDAPVNTATFTERDGRTTLTLLTQCKDRELRDMILASGMEGGMQEAWDLLEELAVSLA</sequence>
<dbReference type="Pfam" id="PF08327">
    <property type="entry name" value="AHSA1"/>
    <property type="match status" value="1"/>
</dbReference>
<dbReference type="RefSeq" id="WP_119924378.1">
    <property type="nucleotide sequence ID" value="NZ_QZEY01000001.1"/>
</dbReference>
<keyword evidence="4" id="KW-1185">Reference proteome</keyword>
<dbReference type="OrthoDB" id="5185819at2"/>
<dbReference type="SUPFAM" id="SSF55961">
    <property type="entry name" value="Bet v1-like"/>
    <property type="match status" value="1"/>
</dbReference>
<organism evidence="3 4">
    <name type="scientific">Bailinhaonella thermotolerans</name>
    <dbReference type="NCBI Taxonomy" id="1070861"/>
    <lineage>
        <taxon>Bacteria</taxon>
        <taxon>Bacillati</taxon>
        <taxon>Actinomycetota</taxon>
        <taxon>Actinomycetes</taxon>
        <taxon>Streptosporangiales</taxon>
        <taxon>Streptosporangiaceae</taxon>
        <taxon>Bailinhaonella</taxon>
    </lineage>
</organism>
<dbReference type="Gene3D" id="3.30.530.20">
    <property type="match status" value="1"/>
</dbReference>
<accession>A0A3A4BBD1</accession>
<comment type="similarity">
    <text evidence="1">Belongs to the AHA1 family.</text>
</comment>